<dbReference type="SUPFAM" id="SSF52799">
    <property type="entry name" value="(Phosphotyrosine protein) phosphatases II"/>
    <property type="match status" value="1"/>
</dbReference>
<evidence type="ECO:0008006" key="6">
    <source>
        <dbReference type="Google" id="ProtNLM"/>
    </source>
</evidence>
<evidence type="ECO:0000259" key="2">
    <source>
        <dbReference type="PROSITE" id="PS50054"/>
    </source>
</evidence>
<protein>
    <recommendedName>
        <fullName evidence="6">Dual specificity protein phosphatase 23</fullName>
    </recommendedName>
</protein>
<dbReference type="Proteomes" id="UP001497525">
    <property type="component" value="Unassembled WGS sequence"/>
</dbReference>
<dbReference type="InterPro" id="IPR050561">
    <property type="entry name" value="PTP"/>
</dbReference>
<dbReference type="Pfam" id="PF22784">
    <property type="entry name" value="PTP-SAK"/>
    <property type="match status" value="1"/>
</dbReference>
<dbReference type="InterPro" id="IPR029021">
    <property type="entry name" value="Prot-tyrosine_phosphatase-like"/>
</dbReference>
<keyword evidence="1" id="KW-0378">Hydrolase</keyword>
<dbReference type="InterPro" id="IPR000387">
    <property type="entry name" value="Tyr_Pase_dom"/>
</dbReference>
<organism evidence="4 5">
    <name type="scientific">Calicophoron daubneyi</name>
    <name type="common">Rumen fluke</name>
    <name type="synonym">Paramphistomum daubneyi</name>
    <dbReference type="NCBI Taxonomy" id="300641"/>
    <lineage>
        <taxon>Eukaryota</taxon>
        <taxon>Metazoa</taxon>
        <taxon>Spiralia</taxon>
        <taxon>Lophotrochozoa</taxon>
        <taxon>Platyhelminthes</taxon>
        <taxon>Trematoda</taxon>
        <taxon>Digenea</taxon>
        <taxon>Plagiorchiida</taxon>
        <taxon>Pronocephalata</taxon>
        <taxon>Paramphistomoidea</taxon>
        <taxon>Paramphistomidae</taxon>
        <taxon>Calicophoron</taxon>
    </lineage>
</organism>
<evidence type="ECO:0000313" key="4">
    <source>
        <dbReference type="EMBL" id="CAL5130830.1"/>
    </source>
</evidence>
<sequence length="151" mass="17317">MARPPSNFSWVSESVCGFAFPYENEEWDYLENTAKLSHVITMCFEIPRCAKDHPNIKHHHLPVDDFTAAELPVIQKAMNIIQEAEANNEKVGVHCQLGQGRAGTILACYLAFKNHWDGDRAIKELRRLRPKSIDSDQERAVRQYARSLQTH</sequence>
<reference evidence="4" key="1">
    <citation type="submission" date="2024-06" db="EMBL/GenBank/DDBJ databases">
        <authorList>
            <person name="Liu X."/>
            <person name="Lenzi L."/>
            <person name="Haldenby T S."/>
            <person name="Uol C."/>
        </authorList>
    </citation>
    <scope>NUCLEOTIDE SEQUENCE</scope>
</reference>
<dbReference type="InterPro" id="IPR057023">
    <property type="entry name" value="PTP-SAK"/>
</dbReference>
<comment type="caution">
    <text evidence="4">The sequence shown here is derived from an EMBL/GenBank/DDBJ whole genome shotgun (WGS) entry which is preliminary data.</text>
</comment>
<proteinExistence type="predicted"/>
<dbReference type="PROSITE" id="PS50056">
    <property type="entry name" value="TYR_PHOSPHATASE_2"/>
    <property type="match status" value="1"/>
</dbReference>
<dbReference type="AlphaFoldDB" id="A0AAV2T317"/>
<evidence type="ECO:0000259" key="3">
    <source>
        <dbReference type="PROSITE" id="PS50056"/>
    </source>
</evidence>
<feature type="domain" description="Tyrosine-protein phosphatase" evidence="2">
    <location>
        <begin position="7"/>
        <end position="151"/>
    </location>
</feature>
<name>A0AAV2T317_CALDB</name>
<dbReference type="EMBL" id="CAXLJL010000075">
    <property type="protein sequence ID" value="CAL5130830.1"/>
    <property type="molecule type" value="Genomic_DNA"/>
</dbReference>
<dbReference type="PROSITE" id="PS50054">
    <property type="entry name" value="TYR_PHOSPHATASE_DUAL"/>
    <property type="match status" value="1"/>
</dbReference>
<accession>A0AAV2T317</accession>
<dbReference type="PANTHER" id="PTHR23339">
    <property type="entry name" value="TYROSINE SPECIFIC PROTEIN PHOSPHATASE AND DUAL SPECIFICITY PROTEIN PHOSPHATASE"/>
    <property type="match status" value="1"/>
</dbReference>
<gene>
    <name evidence="4" type="ORF">CDAUBV1_LOCUS3048</name>
</gene>
<evidence type="ECO:0000313" key="5">
    <source>
        <dbReference type="Proteomes" id="UP001497525"/>
    </source>
</evidence>
<feature type="domain" description="Tyrosine specific protein phosphatases" evidence="3">
    <location>
        <begin position="71"/>
        <end position="140"/>
    </location>
</feature>
<dbReference type="InterPro" id="IPR020422">
    <property type="entry name" value="TYR_PHOSPHATASE_DUAL_dom"/>
</dbReference>
<dbReference type="Gene3D" id="3.90.190.10">
    <property type="entry name" value="Protein tyrosine phosphatase superfamily"/>
    <property type="match status" value="1"/>
</dbReference>
<evidence type="ECO:0000256" key="1">
    <source>
        <dbReference type="ARBA" id="ARBA00022801"/>
    </source>
</evidence>
<dbReference type="SMART" id="SM00195">
    <property type="entry name" value="DSPc"/>
    <property type="match status" value="1"/>
</dbReference>
<dbReference type="GO" id="GO:0016791">
    <property type="term" value="F:phosphatase activity"/>
    <property type="evidence" value="ECO:0007669"/>
    <property type="project" value="UniProtKB-ARBA"/>
</dbReference>